<name>A0A9X2F584_9BACT</name>
<reference evidence="2" key="1">
    <citation type="submission" date="2022-06" db="EMBL/GenBank/DDBJ databases">
        <title>Aeoliella straminimaris, a novel planctomycete from sediments.</title>
        <authorList>
            <person name="Vitorino I.R."/>
            <person name="Lage O.M."/>
        </authorList>
    </citation>
    <scope>NUCLEOTIDE SEQUENCE</scope>
    <source>
        <strain evidence="2">ICT_H6.2</strain>
    </source>
</reference>
<feature type="transmembrane region" description="Helical" evidence="1">
    <location>
        <begin position="20"/>
        <end position="40"/>
    </location>
</feature>
<keyword evidence="1" id="KW-1133">Transmembrane helix</keyword>
<keyword evidence="3" id="KW-1185">Reference proteome</keyword>
<accession>A0A9X2F584</accession>
<organism evidence="2 3">
    <name type="scientific">Aeoliella straminimaris</name>
    <dbReference type="NCBI Taxonomy" id="2954799"/>
    <lineage>
        <taxon>Bacteria</taxon>
        <taxon>Pseudomonadati</taxon>
        <taxon>Planctomycetota</taxon>
        <taxon>Planctomycetia</taxon>
        <taxon>Pirellulales</taxon>
        <taxon>Lacipirellulaceae</taxon>
        <taxon>Aeoliella</taxon>
    </lineage>
</organism>
<dbReference type="AlphaFoldDB" id="A0A9X2F584"/>
<evidence type="ECO:0000313" key="2">
    <source>
        <dbReference type="EMBL" id="MCO6042440.1"/>
    </source>
</evidence>
<keyword evidence="1" id="KW-0472">Membrane</keyword>
<sequence>MRALTITQNLARVVRIQDHLWLLAVMGSALAVGVLGTSTARAERVTLSFSAERPEATSGGYNLSSLVSMHLLGQYTVTNQLTAFPDISADSGLATWADANPLVTGELTYDTSQPADVLIESLGVYESEYFGLDFDMPGLGAVNESESNGPIRISNYMVGDGITDRLLATLATLDDLPALPNEVPPSSSVNLSQTFAGTAIAAQLPPFPLIIKVTKSPEVHLEEASLLMVANDNSMFETAELPLELNPDDFQTLFRMSTVSDFNYEVLPEHYSDLAQFEIAEQFVADHLTSLSLTSMIDCRVTSLAVSAVPEPNPLWLLLGVAIPPLCRRNLAALVHD</sequence>
<evidence type="ECO:0000256" key="1">
    <source>
        <dbReference type="SAM" id="Phobius"/>
    </source>
</evidence>
<comment type="caution">
    <text evidence="2">The sequence shown here is derived from an EMBL/GenBank/DDBJ whole genome shotgun (WGS) entry which is preliminary data.</text>
</comment>
<proteinExistence type="predicted"/>
<evidence type="ECO:0000313" key="3">
    <source>
        <dbReference type="Proteomes" id="UP001155241"/>
    </source>
</evidence>
<dbReference type="RefSeq" id="WP_252850540.1">
    <property type="nucleotide sequence ID" value="NZ_JAMXLR010000003.1"/>
</dbReference>
<gene>
    <name evidence="2" type="ORF">NG895_00835</name>
</gene>
<protein>
    <submittedName>
        <fullName evidence="2">Uncharacterized protein</fullName>
    </submittedName>
</protein>
<keyword evidence="1" id="KW-0812">Transmembrane</keyword>
<dbReference type="EMBL" id="JAMXLR010000003">
    <property type="protein sequence ID" value="MCO6042440.1"/>
    <property type="molecule type" value="Genomic_DNA"/>
</dbReference>
<dbReference type="Proteomes" id="UP001155241">
    <property type="component" value="Unassembled WGS sequence"/>
</dbReference>